<organism evidence="1 4">
    <name type="scientific">Moraxella bovis</name>
    <dbReference type="NCBI Taxonomy" id="476"/>
    <lineage>
        <taxon>Bacteria</taxon>
        <taxon>Pseudomonadati</taxon>
        <taxon>Pseudomonadota</taxon>
        <taxon>Gammaproteobacteria</taxon>
        <taxon>Moraxellales</taxon>
        <taxon>Moraxellaceae</taxon>
        <taxon>Moraxella</taxon>
    </lineage>
</organism>
<reference evidence="1 4" key="1">
    <citation type="submission" date="2018-06" db="EMBL/GenBank/DDBJ databases">
        <authorList>
            <consortium name="Pathogen Informatics"/>
            <person name="Doyle S."/>
        </authorList>
    </citation>
    <scope>NUCLEOTIDE SEQUENCE [LARGE SCALE GENOMIC DNA]</scope>
    <source>
        <strain evidence="1 4">NCTC9426</strain>
    </source>
</reference>
<evidence type="ECO:0000313" key="4">
    <source>
        <dbReference type="Proteomes" id="UP000254133"/>
    </source>
</evidence>
<gene>
    <name evidence="2" type="ORF">LP092_00485</name>
    <name evidence="3" type="ORF">LP129_00485</name>
    <name evidence="1" type="ORF">NCTC9426_00620</name>
</gene>
<evidence type="ECO:0000313" key="6">
    <source>
        <dbReference type="Proteomes" id="UP001163632"/>
    </source>
</evidence>
<accession>A0A378PR24</accession>
<dbReference type="Proteomes" id="UP001163283">
    <property type="component" value="Chromosome"/>
</dbReference>
<dbReference type="Proteomes" id="UP000254133">
    <property type="component" value="Unassembled WGS sequence"/>
</dbReference>
<dbReference type="AlphaFoldDB" id="A0A378PR24"/>
<dbReference type="Proteomes" id="UP001163632">
    <property type="component" value="Chromosome"/>
</dbReference>
<dbReference type="EMBL" id="CP087830">
    <property type="protein sequence ID" value="UZA03283.1"/>
    <property type="molecule type" value="Genomic_DNA"/>
</dbReference>
<evidence type="ECO:0000313" key="2">
    <source>
        <dbReference type="EMBL" id="UZA03283.1"/>
    </source>
</evidence>
<evidence type="ECO:0000313" key="3">
    <source>
        <dbReference type="EMBL" id="UZA51685.1"/>
    </source>
</evidence>
<protein>
    <recommendedName>
        <fullName evidence="7">PIN domain-containing protein</fullName>
    </recommendedName>
</protein>
<dbReference type="EMBL" id="CP087781">
    <property type="protein sequence ID" value="UZA51685.1"/>
    <property type="molecule type" value="Genomic_DNA"/>
</dbReference>
<dbReference type="SUPFAM" id="SSF88723">
    <property type="entry name" value="PIN domain-like"/>
    <property type="match status" value="1"/>
</dbReference>
<dbReference type="RefSeq" id="WP_147287298.1">
    <property type="nucleotide sequence ID" value="NZ_CP030241.1"/>
</dbReference>
<evidence type="ECO:0000313" key="1">
    <source>
        <dbReference type="EMBL" id="STY90599.1"/>
    </source>
</evidence>
<dbReference type="Gene3D" id="3.40.50.1010">
    <property type="entry name" value="5'-nuclease"/>
    <property type="match status" value="1"/>
</dbReference>
<dbReference type="InterPro" id="IPR029060">
    <property type="entry name" value="PIN-like_dom_sf"/>
</dbReference>
<dbReference type="GeneID" id="77189901"/>
<reference evidence="2 5" key="2">
    <citation type="journal article" date="2022" name="BMC Microbiol.">
        <title>Whole genome sequencing of Moraxella bovis strains from North America reveals two genotypes with different genetic determinants.</title>
        <authorList>
            <person name="Wynn E.L."/>
            <person name="Hille M.M."/>
            <person name="Loy J.D."/>
            <person name="Schuller G."/>
            <person name="Kuhn K.L."/>
            <person name="Dickey A.M."/>
            <person name="Bono J.L."/>
            <person name="Clawson M.L."/>
        </authorList>
    </citation>
    <scope>NUCLEOTIDE SEQUENCE</scope>
    <source>
        <strain evidence="2">SAM102599</strain>
        <strain evidence="3 5">SAM57978</strain>
    </source>
</reference>
<evidence type="ECO:0008006" key="7">
    <source>
        <dbReference type="Google" id="ProtNLM"/>
    </source>
</evidence>
<keyword evidence="6" id="KW-1185">Reference proteome</keyword>
<evidence type="ECO:0000313" key="5">
    <source>
        <dbReference type="Proteomes" id="UP001163283"/>
    </source>
</evidence>
<sequence length="156" mass="17872">MIMADNNFLIALVADKQKYRLLLQQLERQNHKIGLPTPVLAEFMVRDNNMERELFLTTNHSFIQEFDFDKKSAIVSANIMRELLKTDFFKNKSKDKQIIKVDIQILGITIANGVKKLFSADIEIARIIDVLELPIELVNFDENNGLGQSDLFGTVC</sequence>
<dbReference type="EMBL" id="UGPZ01000002">
    <property type="protein sequence ID" value="STY90599.1"/>
    <property type="molecule type" value="Genomic_DNA"/>
</dbReference>
<proteinExistence type="predicted"/>
<name>A0A378PR24_MORBO</name>